<dbReference type="InterPro" id="IPR036957">
    <property type="entry name" value="Znf_PARP_sf"/>
</dbReference>
<evidence type="ECO:0000256" key="4">
    <source>
        <dbReference type="ARBA" id="ARBA00022833"/>
    </source>
</evidence>
<dbReference type="EMBL" id="JALLPJ020001352">
    <property type="protein sequence ID" value="KAL3768171.1"/>
    <property type="molecule type" value="Genomic_DNA"/>
</dbReference>
<organism evidence="8 9">
    <name type="scientific">Cyclotella atomus</name>
    <dbReference type="NCBI Taxonomy" id="382360"/>
    <lineage>
        <taxon>Eukaryota</taxon>
        <taxon>Sar</taxon>
        <taxon>Stramenopiles</taxon>
        <taxon>Ochrophyta</taxon>
        <taxon>Bacillariophyta</taxon>
        <taxon>Coscinodiscophyceae</taxon>
        <taxon>Thalassiosirophycidae</taxon>
        <taxon>Stephanodiscales</taxon>
        <taxon>Stephanodiscaceae</taxon>
        <taxon>Cyclotella</taxon>
    </lineage>
</organism>
<evidence type="ECO:0000313" key="9">
    <source>
        <dbReference type="Proteomes" id="UP001530400"/>
    </source>
</evidence>
<dbReference type="GO" id="GO:0005634">
    <property type="term" value="C:nucleus"/>
    <property type="evidence" value="ECO:0007669"/>
    <property type="project" value="UniProtKB-SubCell"/>
</dbReference>
<dbReference type="InterPro" id="IPR036869">
    <property type="entry name" value="J_dom_sf"/>
</dbReference>
<evidence type="ECO:0000256" key="1">
    <source>
        <dbReference type="ARBA" id="ARBA00004123"/>
    </source>
</evidence>
<dbReference type="GO" id="GO:0008270">
    <property type="term" value="F:zinc ion binding"/>
    <property type="evidence" value="ECO:0007669"/>
    <property type="project" value="UniProtKB-KW"/>
</dbReference>
<feature type="region of interest" description="Disordered" evidence="6">
    <location>
        <begin position="246"/>
        <end position="306"/>
    </location>
</feature>
<dbReference type="PROSITE" id="PS50172">
    <property type="entry name" value="BRCT"/>
    <property type="match status" value="2"/>
</dbReference>
<evidence type="ECO:0000256" key="5">
    <source>
        <dbReference type="ARBA" id="ARBA00023242"/>
    </source>
</evidence>
<evidence type="ECO:0000313" key="8">
    <source>
        <dbReference type="EMBL" id="KAL3768171.1"/>
    </source>
</evidence>
<dbReference type="Proteomes" id="UP001530400">
    <property type="component" value="Unassembled WGS sequence"/>
</dbReference>
<keyword evidence="9" id="KW-1185">Reference proteome</keyword>
<proteinExistence type="predicted"/>
<feature type="domain" description="BRCT" evidence="7">
    <location>
        <begin position="563"/>
        <end position="647"/>
    </location>
</feature>
<keyword evidence="3" id="KW-0863">Zinc-finger</keyword>
<dbReference type="InterPro" id="IPR001510">
    <property type="entry name" value="Znf_PARP"/>
</dbReference>
<feature type="domain" description="BRCT" evidence="7">
    <location>
        <begin position="312"/>
        <end position="396"/>
    </location>
</feature>
<evidence type="ECO:0000259" key="7">
    <source>
        <dbReference type="PROSITE" id="PS50172"/>
    </source>
</evidence>
<dbReference type="InterPro" id="IPR001357">
    <property type="entry name" value="BRCT_dom"/>
</dbReference>
<dbReference type="Pfam" id="PF00533">
    <property type="entry name" value="BRCT"/>
    <property type="match status" value="2"/>
</dbReference>
<keyword evidence="5" id="KW-0539">Nucleus</keyword>
<feature type="compositionally biased region" description="Basic residues" evidence="6">
    <location>
        <begin position="468"/>
        <end position="482"/>
    </location>
</feature>
<dbReference type="SUPFAM" id="SSF57716">
    <property type="entry name" value="Glucocorticoid receptor-like (DNA-binding domain)"/>
    <property type="match status" value="1"/>
</dbReference>
<dbReference type="SUPFAM" id="SSF52113">
    <property type="entry name" value="BRCT domain"/>
    <property type="match status" value="2"/>
</dbReference>
<name>A0ABD3N1S7_9STRA</name>
<keyword evidence="2" id="KW-0479">Metal-binding</keyword>
<dbReference type="Gene3D" id="3.30.1740.10">
    <property type="entry name" value="Zinc finger, PARP-type"/>
    <property type="match status" value="1"/>
</dbReference>
<evidence type="ECO:0000256" key="6">
    <source>
        <dbReference type="SAM" id="MobiDB-lite"/>
    </source>
</evidence>
<sequence length="683" mass="71940">MKTKHTPSACLSTITITASHLEHTDSIEGEFRIVKKIYHEKILKEHPDKGGDPATFRETRAAFEVLRSMYQDGSVKNGTFTSYLVGTVEENDIDMDELFETYASSDSYPSYSYYEEAASTPVPGYRVEKAKTSRSKCKSKTGKQMCEGVIPQDSIRVGSLDEKSGSFGRWHHLTSAETRGVGGPCKGWRVPKKVWSGLTNPSDLNQSLMDLLNMEEVLLCGLASLDGASQREFAAHCADEENWAQHKRKAAGGEDEKAGKKKSKTENASGDATELVVASAPANEEADEDDQKPAAEASSGFALANPDSADTVDPTFLKAYSFIITGSFPELVLTGSTTAKDAGVGDVKVLIESFGGKVTSRFSKNTSYLIVGKDTSRQRMTDAESREVPILTLNMLNAVLNGLHTFDAVESLPPVTMESLEGAAYRAGGGALPDVISTVASSTKPAKAEKKSTKKKASATKDDAQKPAAKKAAKTKREKKVKPPSDPASIARAAMAAAEASKNAHRAIEAAPPAAALPTAAAAAAANSSGNALVVAASGTSTALATGGAKARFVIPKPGVNGAISGVLNGKRFVLTGVFPEVGGGSGLNMGKDRMVDMIESFGGKVTGSVSGKTDYVVVGRSPGASKVGKAHSNGIPMLDVQSLERLIYGRVQHDQIANEPPPLIESFSSGHAGNGLLTRGEY</sequence>
<evidence type="ECO:0000256" key="2">
    <source>
        <dbReference type="ARBA" id="ARBA00022723"/>
    </source>
</evidence>
<accession>A0ABD3N1S7</accession>
<comment type="subcellular location">
    <subcellularLocation>
        <location evidence="1">Nucleus</location>
    </subcellularLocation>
</comment>
<comment type="caution">
    <text evidence="8">The sequence shown here is derived from an EMBL/GenBank/DDBJ whole genome shotgun (WGS) entry which is preliminary data.</text>
</comment>
<dbReference type="Gene3D" id="1.10.287.110">
    <property type="entry name" value="DnaJ domain"/>
    <property type="match status" value="1"/>
</dbReference>
<feature type="region of interest" description="Disordered" evidence="6">
    <location>
        <begin position="440"/>
        <end position="490"/>
    </location>
</feature>
<dbReference type="SMART" id="SM00292">
    <property type="entry name" value="BRCT"/>
    <property type="match status" value="2"/>
</dbReference>
<dbReference type="Gene3D" id="3.40.50.10190">
    <property type="entry name" value="BRCT domain"/>
    <property type="match status" value="2"/>
</dbReference>
<evidence type="ECO:0000256" key="3">
    <source>
        <dbReference type="ARBA" id="ARBA00022771"/>
    </source>
</evidence>
<gene>
    <name evidence="8" type="ORF">ACHAWO_006541</name>
</gene>
<reference evidence="8 9" key="1">
    <citation type="submission" date="2024-10" db="EMBL/GenBank/DDBJ databases">
        <title>Updated reference genomes for cyclostephanoid diatoms.</title>
        <authorList>
            <person name="Roberts W.R."/>
            <person name="Alverson A.J."/>
        </authorList>
    </citation>
    <scope>NUCLEOTIDE SEQUENCE [LARGE SCALE GENOMIC DNA]</scope>
    <source>
        <strain evidence="8 9">AJA010-31</strain>
    </source>
</reference>
<dbReference type="InterPro" id="IPR036420">
    <property type="entry name" value="BRCT_dom_sf"/>
</dbReference>
<protein>
    <recommendedName>
        <fullName evidence="7">BRCT domain-containing protein</fullName>
    </recommendedName>
</protein>
<dbReference type="SMART" id="SM01336">
    <property type="entry name" value="zf-PARP"/>
    <property type="match status" value="1"/>
</dbReference>
<keyword evidence="4" id="KW-0862">Zinc</keyword>
<dbReference type="SUPFAM" id="SSF46565">
    <property type="entry name" value="Chaperone J-domain"/>
    <property type="match status" value="1"/>
</dbReference>
<dbReference type="AlphaFoldDB" id="A0ABD3N1S7"/>